<dbReference type="Proteomes" id="UP000474640">
    <property type="component" value="Unassembled WGS sequence"/>
</dbReference>
<evidence type="ECO:0000313" key="3">
    <source>
        <dbReference type="Proteomes" id="UP000474640"/>
    </source>
</evidence>
<name>A0A7C8VTH8_ORBOL</name>
<evidence type="ECO:0000256" key="1">
    <source>
        <dbReference type="SAM" id="MobiDB-lite"/>
    </source>
</evidence>
<dbReference type="EMBL" id="JAABOJ010000007">
    <property type="protein sequence ID" value="KAF3285564.1"/>
    <property type="molecule type" value="Genomic_DNA"/>
</dbReference>
<gene>
    <name evidence="2" type="ORF">TWF970_010607</name>
</gene>
<comment type="caution">
    <text evidence="2">The sequence shown here is derived from an EMBL/GenBank/DDBJ whole genome shotgun (WGS) entry which is preliminary data.</text>
</comment>
<evidence type="ECO:0000313" key="2">
    <source>
        <dbReference type="EMBL" id="KAF3285564.1"/>
    </source>
</evidence>
<sequence length="351" mass="38228">MSSSSSLHSKLRDGIFLQTHEVPLIVSLGSPRTCDEFESSGNCLTVLDLDSCHLPLMIFEVNSYDGNSDHRPLRGILKKPAILPRTSSLRAHNRSRSSENIRPEIVVEETSSRRRASSISLPPGASRSPSIPPAVPEDQYSVPQLQPALDQTPKLITPLSAPYVAPQTSLQPAIATPVLIIPENENPFDFATNLEDDRARRVSTGSIDPFTEEEEYQASAKNGAKNLLGTGISSHNRHEHPHVGWKSDFLTPTPEEGIEGAPEGYSRRRSSSLPDLPAAGGGRALKSVKGRRATPWVHNIGIDGTTAGNGKGKRVKLAFPTLKRLSDASVKSMESGHEVWFDALEEQQEEN</sequence>
<organism evidence="2 3">
    <name type="scientific">Orbilia oligospora</name>
    <name type="common">Nematode-trapping fungus</name>
    <name type="synonym">Arthrobotrys oligospora</name>
    <dbReference type="NCBI Taxonomy" id="2813651"/>
    <lineage>
        <taxon>Eukaryota</taxon>
        <taxon>Fungi</taxon>
        <taxon>Dikarya</taxon>
        <taxon>Ascomycota</taxon>
        <taxon>Pezizomycotina</taxon>
        <taxon>Orbiliomycetes</taxon>
        <taxon>Orbiliales</taxon>
        <taxon>Orbiliaceae</taxon>
        <taxon>Orbilia</taxon>
    </lineage>
</organism>
<proteinExistence type="predicted"/>
<dbReference type="OrthoDB" id="5335863at2759"/>
<feature type="region of interest" description="Disordered" evidence="1">
    <location>
        <begin position="236"/>
        <end position="290"/>
    </location>
</feature>
<feature type="region of interest" description="Disordered" evidence="1">
    <location>
        <begin position="87"/>
        <end position="139"/>
    </location>
</feature>
<accession>A0A7C8VTH8</accession>
<reference evidence="2 3" key="1">
    <citation type="submission" date="2020-01" db="EMBL/GenBank/DDBJ databases">
        <authorList>
            <person name="Palmer J.M."/>
        </authorList>
    </citation>
    <scope>NUCLEOTIDE SEQUENCE [LARGE SCALE GENOMIC DNA]</scope>
    <source>
        <strain evidence="2 3">TWF970</strain>
    </source>
</reference>
<dbReference type="AlphaFoldDB" id="A0A7C8VTH8"/>
<protein>
    <submittedName>
        <fullName evidence="2">Uncharacterized protein</fullName>
    </submittedName>
</protein>